<dbReference type="FunFam" id="1.10.600.10:FF:000001">
    <property type="entry name" value="Geranylgeranyl diphosphate synthase"/>
    <property type="match status" value="1"/>
</dbReference>
<evidence type="ECO:0000256" key="7">
    <source>
        <dbReference type="ARBA" id="ARBA00022842"/>
    </source>
</evidence>
<reference evidence="13" key="1">
    <citation type="submission" date="2019-04" db="EMBL/GenBank/DDBJ databases">
        <title>Evolution of Biomass-Degrading Anaerobic Consortia Revealed by Metagenomics.</title>
        <authorList>
            <person name="Peng X."/>
        </authorList>
    </citation>
    <scope>NUCLEOTIDE SEQUENCE</scope>
    <source>
        <strain evidence="13">SIG311</strain>
    </source>
</reference>
<keyword evidence="8" id="KW-0414">Isoprene biosynthesis</keyword>
<keyword evidence="7" id="KW-0460">Magnesium</keyword>
<sequence>MATDVKTRLTDRAAEAEKIVVKYLPEVSGMQRTIFEAMEYSIKAGGKRLRPVLMSETFKLFGGKGEAIDCFMAAIEMIHTYSLVHDDLPSMDNDMLRRGKPTTHAVYGEGMGVLAGDALLNYAFETALKSFNVEGASIDRNIKALQILSKKAGVFGMIGGQVVDVESEKKHETMTEEKIDFIYELKTGALIEASMEIGAVLAGASEDEIKLIESVASKIGMAFQIQDDILDIEGDEAVLGKPIGSDERNEKSTYVTFKGIEKSKEEVKRLTDEAIDNLKKLPYENDFLMDLLQYLVYRDN</sequence>
<dbReference type="PANTHER" id="PTHR43281:SF1">
    <property type="entry name" value="FARNESYL DIPHOSPHATE SYNTHASE"/>
    <property type="match status" value="1"/>
</dbReference>
<evidence type="ECO:0000256" key="12">
    <source>
        <dbReference type="RuleBase" id="RU004466"/>
    </source>
</evidence>
<dbReference type="NCBIfam" id="NF045485">
    <property type="entry name" value="FPPsyn"/>
    <property type="match status" value="1"/>
</dbReference>
<evidence type="ECO:0000313" key="14">
    <source>
        <dbReference type="Proteomes" id="UP000766246"/>
    </source>
</evidence>
<evidence type="ECO:0000256" key="10">
    <source>
        <dbReference type="ARBA" id="ARBA00032873"/>
    </source>
</evidence>
<evidence type="ECO:0000256" key="6">
    <source>
        <dbReference type="ARBA" id="ARBA00022723"/>
    </source>
</evidence>
<dbReference type="InterPro" id="IPR000092">
    <property type="entry name" value="Polyprenyl_synt"/>
</dbReference>
<dbReference type="GO" id="GO:0016114">
    <property type="term" value="P:terpenoid biosynthetic process"/>
    <property type="evidence" value="ECO:0007669"/>
    <property type="project" value="UniProtKB-ARBA"/>
</dbReference>
<dbReference type="GO" id="GO:0004337">
    <property type="term" value="F:(2E,6E)-farnesyl diphosphate synthase activity"/>
    <property type="evidence" value="ECO:0007669"/>
    <property type="project" value="UniProtKB-EC"/>
</dbReference>
<keyword evidence="6" id="KW-0479">Metal-binding</keyword>
<evidence type="ECO:0000256" key="1">
    <source>
        <dbReference type="ARBA" id="ARBA00001946"/>
    </source>
</evidence>
<dbReference type="Proteomes" id="UP000766246">
    <property type="component" value="Unassembled WGS sequence"/>
</dbReference>
<dbReference type="Pfam" id="PF00348">
    <property type="entry name" value="polyprenyl_synt"/>
    <property type="match status" value="1"/>
</dbReference>
<dbReference type="EMBL" id="SVER01000012">
    <property type="protein sequence ID" value="MBE5919337.1"/>
    <property type="molecule type" value="Genomic_DNA"/>
</dbReference>
<evidence type="ECO:0000256" key="8">
    <source>
        <dbReference type="ARBA" id="ARBA00023229"/>
    </source>
</evidence>
<protein>
    <recommendedName>
        <fullName evidence="4">Farnesyl diphosphate synthase</fullName>
        <ecNumber evidence="3">2.5.1.10</ecNumber>
    </recommendedName>
    <alternativeName>
        <fullName evidence="10">(2E,6E)-farnesyl diphosphate synthase</fullName>
    </alternativeName>
    <alternativeName>
        <fullName evidence="9">Geranyltranstransferase</fullName>
    </alternativeName>
</protein>
<evidence type="ECO:0000256" key="3">
    <source>
        <dbReference type="ARBA" id="ARBA00012439"/>
    </source>
</evidence>
<dbReference type="AlphaFoldDB" id="A0A927YMQ6"/>
<dbReference type="GO" id="GO:0005737">
    <property type="term" value="C:cytoplasm"/>
    <property type="evidence" value="ECO:0007669"/>
    <property type="project" value="UniProtKB-ARBA"/>
</dbReference>
<dbReference type="InterPro" id="IPR008949">
    <property type="entry name" value="Isoprenoid_synthase_dom_sf"/>
</dbReference>
<evidence type="ECO:0000256" key="4">
    <source>
        <dbReference type="ARBA" id="ARBA00015100"/>
    </source>
</evidence>
<dbReference type="PROSITE" id="PS00444">
    <property type="entry name" value="POLYPRENYL_SYNTHASE_2"/>
    <property type="match status" value="1"/>
</dbReference>
<accession>A0A927YMQ6</accession>
<evidence type="ECO:0000256" key="2">
    <source>
        <dbReference type="ARBA" id="ARBA00006706"/>
    </source>
</evidence>
<dbReference type="Gene3D" id="1.10.600.10">
    <property type="entry name" value="Farnesyl Diphosphate Synthase"/>
    <property type="match status" value="1"/>
</dbReference>
<dbReference type="SUPFAM" id="SSF48576">
    <property type="entry name" value="Terpenoid synthases"/>
    <property type="match status" value="1"/>
</dbReference>
<keyword evidence="5 12" id="KW-0808">Transferase</keyword>
<evidence type="ECO:0000256" key="5">
    <source>
        <dbReference type="ARBA" id="ARBA00022679"/>
    </source>
</evidence>
<comment type="caution">
    <text evidence="13">The sequence shown here is derived from an EMBL/GenBank/DDBJ whole genome shotgun (WGS) entry which is preliminary data.</text>
</comment>
<dbReference type="SFLD" id="SFLDG01017">
    <property type="entry name" value="Polyprenyl_Transferase_Like"/>
    <property type="match status" value="1"/>
</dbReference>
<dbReference type="InterPro" id="IPR033749">
    <property type="entry name" value="Polyprenyl_synt_CS"/>
</dbReference>
<comment type="cofactor">
    <cofactor evidence="1">
        <name>Mg(2+)</name>
        <dbReference type="ChEBI" id="CHEBI:18420"/>
    </cofactor>
</comment>
<evidence type="ECO:0000256" key="11">
    <source>
        <dbReference type="ARBA" id="ARBA00049399"/>
    </source>
</evidence>
<dbReference type="CDD" id="cd00685">
    <property type="entry name" value="Trans_IPPS_HT"/>
    <property type="match status" value="1"/>
</dbReference>
<dbReference type="PROSITE" id="PS00723">
    <property type="entry name" value="POLYPRENYL_SYNTHASE_1"/>
    <property type="match status" value="1"/>
</dbReference>
<evidence type="ECO:0000313" key="13">
    <source>
        <dbReference type="EMBL" id="MBE5919337.1"/>
    </source>
</evidence>
<comment type="catalytic activity">
    <reaction evidence="11">
        <text>isopentenyl diphosphate + (2E)-geranyl diphosphate = (2E,6E)-farnesyl diphosphate + diphosphate</text>
        <dbReference type="Rhea" id="RHEA:19361"/>
        <dbReference type="ChEBI" id="CHEBI:33019"/>
        <dbReference type="ChEBI" id="CHEBI:58057"/>
        <dbReference type="ChEBI" id="CHEBI:128769"/>
        <dbReference type="ChEBI" id="CHEBI:175763"/>
        <dbReference type="EC" id="2.5.1.10"/>
    </reaction>
</comment>
<name>A0A927YMQ6_9FIRM</name>
<evidence type="ECO:0000256" key="9">
    <source>
        <dbReference type="ARBA" id="ARBA00032380"/>
    </source>
</evidence>
<dbReference type="InterPro" id="IPR053378">
    <property type="entry name" value="Prenyl_diphosphate_synthase"/>
</dbReference>
<dbReference type="GO" id="GO:0046872">
    <property type="term" value="F:metal ion binding"/>
    <property type="evidence" value="ECO:0007669"/>
    <property type="project" value="UniProtKB-KW"/>
</dbReference>
<dbReference type="SFLD" id="SFLDS00005">
    <property type="entry name" value="Isoprenoid_Synthase_Type_I"/>
    <property type="match status" value="1"/>
</dbReference>
<proteinExistence type="inferred from homology"/>
<gene>
    <name evidence="13" type="ORF">E7272_05765</name>
</gene>
<dbReference type="PANTHER" id="PTHR43281">
    <property type="entry name" value="FARNESYL DIPHOSPHATE SYNTHASE"/>
    <property type="match status" value="1"/>
</dbReference>
<comment type="similarity">
    <text evidence="2 12">Belongs to the FPP/GGPP synthase family.</text>
</comment>
<organism evidence="13 14">
    <name type="scientific">Pseudobutyrivibrio ruminis</name>
    <dbReference type="NCBI Taxonomy" id="46206"/>
    <lineage>
        <taxon>Bacteria</taxon>
        <taxon>Bacillati</taxon>
        <taxon>Bacillota</taxon>
        <taxon>Clostridia</taxon>
        <taxon>Lachnospirales</taxon>
        <taxon>Lachnospiraceae</taxon>
        <taxon>Pseudobutyrivibrio</taxon>
    </lineage>
</organism>
<dbReference type="EC" id="2.5.1.10" evidence="3"/>